<keyword evidence="6" id="KW-0256">Endoplasmic reticulum</keyword>
<feature type="compositionally biased region" description="Basic and acidic residues" evidence="11">
    <location>
        <begin position="1"/>
        <end position="10"/>
    </location>
</feature>
<evidence type="ECO:0000256" key="2">
    <source>
        <dbReference type="ARBA" id="ARBA00022448"/>
    </source>
</evidence>
<evidence type="ECO:0000259" key="13">
    <source>
        <dbReference type="PROSITE" id="PS50004"/>
    </source>
</evidence>
<dbReference type="PANTHER" id="PTHR47348:SF2">
    <property type="entry name" value="MEIOTICALLY UP-REGULATED 190 PROTEIN"/>
    <property type="match status" value="1"/>
</dbReference>
<evidence type="ECO:0000313" key="16">
    <source>
        <dbReference type="Proteomes" id="UP000326565"/>
    </source>
</evidence>
<sequence>MKQTKADSKMSRYGVNMSQAPSSEPDPEHIQKDANHDDHGEREVTDPVTHLPVTIHDFTSQELKNALENIPLTGSQQLRASEVGERPESRIQLDKATQEEELQAGMERLFAPSHEYVKTELIRTFRLAINIGMAVILLIFAVVLLFVHLFDPCKELTSSNDVSRRPQADAVLATITFEALVFTCGLWGFRRWVENKVDCFWMDQIWEIERQTEREKADAHAPESTQWLNSLLASVWPLVNPDLFKSLADTLEDSMQASLPTLVNMINVEDLGQGSETPRILGIRWLPPDASACSVSARRKAHREGVDRGNSIYEDLNGQQEGKKHGQYTKNEPREEQEENPIKALEAEEGDSVRLEVAFAYRARPVAGKLSSKAKNAHLFLAIYLPAGIHLPIWVEVQSIVGLLRLRLQLTPDPPFVARCTISFMGKPKASLSCTPLFKHGLNIMHLPIISSFVQTSVDAAMANYVAPKSLTLDIKDIFKADDSKKDTNAYGVAVVHIKRAIGFKKGYTDFLGLKKDSSDPYVSVGWAKFGKSVWSTRVIMSEMEPIWDETGFIPIGPVELNAQERLRLQLWDSAQSAADGDLGFIDIGLNEVMQNPHTNGRMWDRRDRLYKLGTKGDVPCTLDWSLGYFPKRRITPTQLAPQSNDKGIENIDDLKNMIAEGAAKKFGEARRDESHEIEQQKTQELKAREDEIITSSPPSPDYPSGIFAIQIHQILDLGFKKTKRIQGDGVCEDDDQVEGDDLLSSYCTVILNHQRILKTRTKPKSAKPFFNVGAERFIRDWRTTEVILSVRDLRMHEHHPLIGIVVLPLAQIFKQRSQVNDYFPLSGGIGHGRVRISMVFRSIELQAPRELLGWEYGTLHITSDINSTDLPDHYKGLGMKLHTSVQSDRMRVQPNGWSGHQGQPVELAVRQRYCSSLIVEFQDNNHIHHHSPAFAILWLKEIPDDEEKTVTLPVWKGDPKRAEANCELENGEILGHIEVHLKFRPGISDHHKKLASKDRNLEDVIEVLGIANDNRIKVSLEEAAFDNDNNIPNHDDGHELDWPQIDNHEHGRRLLRATRKFMQWKNALTGH</sequence>
<dbReference type="PROSITE" id="PS51847">
    <property type="entry name" value="SMP"/>
    <property type="match status" value="1"/>
</dbReference>
<dbReference type="Pfam" id="PF25331">
    <property type="entry name" value="C2_Mug190_3rd"/>
    <property type="match status" value="1"/>
</dbReference>
<keyword evidence="7 12" id="KW-1133">Transmembrane helix</keyword>
<dbReference type="InterPro" id="IPR000008">
    <property type="entry name" value="C2_dom"/>
</dbReference>
<feature type="domain" description="C2" evidence="13">
    <location>
        <begin position="689"/>
        <end position="823"/>
    </location>
</feature>
<feature type="region of interest" description="Disordered" evidence="11">
    <location>
        <begin position="312"/>
        <end position="341"/>
    </location>
</feature>
<evidence type="ECO:0008006" key="17">
    <source>
        <dbReference type="Google" id="ProtNLM"/>
    </source>
</evidence>
<keyword evidence="3" id="KW-0597">Phosphoprotein</keyword>
<feature type="domain" description="C2" evidence="13">
    <location>
        <begin position="474"/>
        <end position="603"/>
    </location>
</feature>
<gene>
    <name evidence="15" type="ORF">BDV29DRAFT_164746</name>
</gene>
<keyword evidence="10 12" id="KW-0472">Membrane</keyword>
<keyword evidence="2" id="KW-0813">Transport</keyword>
<dbReference type="GO" id="GO:0006869">
    <property type="term" value="P:lipid transport"/>
    <property type="evidence" value="ECO:0007669"/>
    <property type="project" value="UniProtKB-KW"/>
</dbReference>
<dbReference type="PANTHER" id="PTHR47348">
    <property type="entry name" value="MEIOTICALLY UP-REGULATED GENE 190 PROTEIN"/>
    <property type="match status" value="1"/>
</dbReference>
<dbReference type="EMBL" id="ML732151">
    <property type="protein sequence ID" value="KAB8079292.1"/>
    <property type="molecule type" value="Genomic_DNA"/>
</dbReference>
<keyword evidence="16" id="KW-1185">Reference proteome</keyword>
<evidence type="ECO:0000256" key="5">
    <source>
        <dbReference type="ARBA" id="ARBA00022737"/>
    </source>
</evidence>
<evidence type="ECO:0000256" key="9">
    <source>
        <dbReference type="ARBA" id="ARBA00023121"/>
    </source>
</evidence>
<keyword evidence="8" id="KW-0445">Lipid transport</keyword>
<dbReference type="Gene3D" id="2.60.40.150">
    <property type="entry name" value="C2 domain"/>
    <property type="match status" value="2"/>
</dbReference>
<keyword evidence="4 12" id="KW-0812">Transmembrane</keyword>
<evidence type="ECO:0000313" key="15">
    <source>
        <dbReference type="EMBL" id="KAB8079292.1"/>
    </source>
</evidence>
<evidence type="ECO:0000256" key="12">
    <source>
        <dbReference type="SAM" id="Phobius"/>
    </source>
</evidence>
<evidence type="ECO:0000256" key="6">
    <source>
        <dbReference type="ARBA" id="ARBA00022824"/>
    </source>
</evidence>
<dbReference type="OrthoDB" id="419768at2759"/>
<feature type="transmembrane region" description="Helical" evidence="12">
    <location>
        <begin position="377"/>
        <end position="395"/>
    </location>
</feature>
<feature type="region of interest" description="Disordered" evidence="11">
    <location>
        <begin position="1"/>
        <end position="44"/>
    </location>
</feature>
<name>A0A5N5XIL3_9EURO</name>
<evidence type="ECO:0000256" key="1">
    <source>
        <dbReference type="ARBA" id="ARBA00004586"/>
    </source>
</evidence>
<feature type="domain" description="SMP-LTD" evidence="14">
    <location>
        <begin position="221"/>
        <end position="476"/>
    </location>
</feature>
<keyword evidence="5" id="KW-0677">Repeat</keyword>
<dbReference type="InterPro" id="IPR037765">
    <property type="entry name" value="C2B_Tricalbin"/>
</dbReference>
<organism evidence="15 16">
    <name type="scientific">Aspergillus leporis</name>
    <dbReference type="NCBI Taxonomy" id="41062"/>
    <lineage>
        <taxon>Eukaryota</taxon>
        <taxon>Fungi</taxon>
        <taxon>Dikarya</taxon>
        <taxon>Ascomycota</taxon>
        <taxon>Pezizomycotina</taxon>
        <taxon>Eurotiomycetes</taxon>
        <taxon>Eurotiomycetidae</taxon>
        <taxon>Eurotiales</taxon>
        <taxon>Aspergillaceae</taxon>
        <taxon>Aspergillus</taxon>
        <taxon>Aspergillus subgen. Circumdati</taxon>
    </lineage>
</organism>
<evidence type="ECO:0000256" key="4">
    <source>
        <dbReference type="ARBA" id="ARBA00022692"/>
    </source>
</evidence>
<dbReference type="CDD" id="cd04052">
    <property type="entry name" value="C2B_Tricalbin-like"/>
    <property type="match status" value="1"/>
</dbReference>
<dbReference type="SUPFAM" id="SSF49562">
    <property type="entry name" value="C2 domain (Calcium/lipid-binding domain, CaLB)"/>
    <property type="match status" value="2"/>
</dbReference>
<dbReference type="InterPro" id="IPR035892">
    <property type="entry name" value="C2_domain_sf"/>
</dbReference>
<accession>A0A5N5XIL3</accession>
<dbReference type="GO" id="GO:0005789">
    <property type="term" value="C:endoplasmic reticulum membrane"/>
    <property type="evidence" value="ECO:0007669"/>
    <property type="project" value="UniProtKB-SubCell"/>
</dbReference>
<evidence type="ECO:0000256" key="8">
    <source>
        <dbReference type="ARBA" id="ARBA00023055"/>
    </source>
</evidence>
<feature type="transmembrane region" description="Helical" evidence="12">
    <location>
        <begin position="127"/>
        <end position="150"/>
    </location>
</feature>
<evidence type="ECO:0000256" key="10">
    <source>
        <dbReference type="ARBA" id="ARBA00023136"/>
    </source>
</evidence>
<dbReference type="InterPro" id="IPR031468">
    <property type="entry name" value="SMP_LBD"/>
</dbReference>
<evidence type="ECO:0000256" key="7">
    <source>
        <dbReference type="ARBA" id="ARBA00022989"/>
    </source>
</evidence>
<dbReference type="GO" id="GO:0061817">
    <property type="term" value="P:endoplasmic reticulum-plasma membrane tethering"/>
    <property type="evidence" value="ECO:0007669"/>
    <property type="project" value="InterPro"/>
</dbReference>
<dbReference type="CDD" id="cd21676">
    <property type="entry name" value="SMP_Mug190"/>
    <property type="match status" value="1"/>
</dbReference>
<evidence type="ECO:0000256" key="11">
    <source>
        <dbReference type="SAM" id="MobiDB-lite"/>
    </source>
</evidence>
<feature type="compositionally biased region" description="Basic and acidic residues" evidence="11">
    <location>
        <begin position="26"/>
        <end position="44"/>
    </location>
</feature>
<proteinExistence type="predicted"/>
<dbReference type="AlphaFoldDB" id="A0A5N5XIL3"/>
<dbReference type="Pfam" id="PF25669">
    <property type="entry name" value="SMP_MUG190-like"/>
    <property type="match status" value="1"/>
</dbReference>
<evidence type="ECO:0000256" key="3">
    <source>
        <dbReference type="ARBA" id="ARBA00022553"/>
    </source>
</evidence>
<dbReference type="SMART" id="SM00239">
    <property type="entry name" value="C2"/>
    <property type="match status" value="2"/>
</dbReference>
<evidence type="ECO:0000259" key="14">
    <source>
        <dbReference type="PROSITE" id="PS51847"/>
    </source>
</evidence>
<feature type="region of interest" description="Disordered" evidence="11">
    <location>
        <begin position="667"/>
        <end position="686"/>
    </location>
</feature>
<protein>
    <recommendedName>
        <fullName evidence="17">C2 domain-containing protein</fullName>
    </recommendedName>
</protein>
<reference evidence="15 16" key="1">
    <citation type="submission" date="2019-04" db="EMBL/GenBank/DDBJ databases">
        <title>Friends and foes A comparative genomics study of 23 Aspergillus species from section Flavi.</title>
        <authorList>
            <consortium name="DOE Joint Genome Institute"/>
            <person name="Kjaerbolling I."/>
            <person name="Vesth T."/>
            <person name="Frisvad J.C."/>
            <person name="Nybo J.L."/>
            <person name="Theobald S."/>
            <person name="Kildgaard S."/>
            <person name="Isbrandt T."/>
            <person name="Kuo A."/>
            <person name="Sato A."/>
            <person name="Lyhne E.K."/>
            <person name="Kogle M.E."/>
            <person name="Wiebenga A."/>
            <person name="Kun R.S."/>
            <person name="Lubbers R.J."/>
            <person name="Makela M.R."/>
            <person name="Barry K."/>
            <person name="Chovatia M."/>
            <person name="Clum A."/>
            <person name="Daum C."/>
            <person name="Haridas S."/>
            <person name="He G."/>
            <person name="LaButti K."/>
            <person name="Lipzen A."/>
            <person name="Mondo S."/>
            <person name="Riley R."/>
            <person name="Salamov A."/>
            <person name="Simmons B.A."/>
            <person name="Magnuson J.K."/>
            <person name="Henrissat B."/>
            <person name="Mortensen U.H."/>
            <person name="Larsen T.O."/>
            <person name="Devries R.P."/>
            <person name="Grigoriev I.V."/>
            <person name="Machida M."/>
            <person name="Baker S.E."/>
            <person name="Andersen M.R."/>
        </authorList>
    </citation>
    <scope>NUCLEOTIDE SEQUENCE [LARGE SCALE GENOMIC DNA]</scope>
    <source>
        <strain evidence="15 16">CBS 151.66</strain>
    </source>
</reference>
<keyword evidence="9" id="KW-0446">Lipid-binding</keyword>
<dbReference type="InterPro" id="IPR057349">
    <property type="entry name" value="C2_Mug190_3rd"/>
</dbReference>
<dbReference type="GO" id="GO:0008289">
    <property type="term" value="F:lipid binding"/>
    <property type="evidence" value="ECO:0007669"/>
    <property type="project" value="UniProtKB-KW"/>
</dbReference>
<dbReference type="Pfam" id="PF00168">
    <property type="entry name" value="C2"/>
    <property type="match status" value="2"/>
</dbReference>
<comment type="subcellular location">
    <subcellularLocation>
        <location evidence="1">Endoplasmic reticulum membrane</location>
    </subcellularLocation>
</comment>
<feature type="transmembrane region" description="Helical" evidence="12">
    <location>
        <begin position="170"/>
        <end position="189"/>
    </location>
</feature>
<dbReference type="Proteomes" id="UP000326565">
    <property type="component" value="Unassembled WGS sequence"/>
</dbReference>
<dbReference type="PROSITE" id="PS50004">
    <property type="entry name" value="C2"/>
    <property type="match status" value="2"/>
</dbReference>